<dbReference type="Pfam" id="PF00702">
    <property type="entry name" value="Hydrolase"/>
    <property type="match status" value="1"/>
</dbReference>
<dbReference type="InterPro" id="IPR027256">
    <property type="entry name" value="P-typ_ATPase_IB"/>
</dbReference>
<keyword evidence="4" id="KW-0812">Transmembrane</keyword>
<keyword evidence="12" id="KW-0378">Hydrolase</keyword>
<keyword evidence="10" id="KW-1003">Cell membrane</keyword>
<evidence type="ECO:0000256" key="1">
    <source>
        <dbReference type="ARBA" id="ARBA00004196"/>
    </source>
</evidence>
<dbReference type="GO" id="GO:0005524">
    <property type="term" value="F:ATP binding"/>
    <property type="evidence" value="ECO:0007669"/>
    <property type="project" value="UniProtKB-UniRule"/>
</dbReference>
<keyword evidence="10" id="KW-0479">Metal-binding</keyword>
<dbReference type="Pfam" id="PF00122">
    <property type="entry name" value="E1-E2_ATPase"/>
    <property type="match status" value="1"/>
</dbReference>
<comment type="similarity">
    <text evidence="3 10">Belongs to the cation transport ATPase (P-type) (TC 3.A.3) family. Type IB subfamily.</text>
</comment>
<dbReference type="CDD" id="cd07550">
    <property type="entry name" value="P-type_ATPase_HM"/>
    <property type="match status" value="1"/>
</dbReference>
<dbReference type="GO" id="GO:0016463">
    <property type="term" value="F:P-type zinc transporter activity"/>
    <property type="evidence" value="ECO:0007669"/>
    <property type="project" value="UniProtKB-EC"/>
</dbReference>
<protein>
    <recommendedName>
        <fullName evidence="8">P-type Zn(2+) transporter</fullName>
        <ecNumber evidence="8">7.2.2.12</ecNumber>
    </recommendedName>
</protein>
<organism evidence="12 13">
    <name type="scientific">Sulfurospirillum halorespirans DSM 13726</name>
    <dbReference type="NCBI Taxonomy" id="1193502"/>
    <lineage>
        <taxon>Bacteria</taxon>
        <taxon>Pseudomonadati</taxon>
        <taxon>Campylobacterota</taxon>
        <taxon>Epsilonproteobacteria</taxon>
        <taxon>Campylobacterales</taxon>
        <taxon>Sulfurospirillaceae</taxon>
        <taxon>Sulfurospirillum</taxon>
    </lineage>
</organism>
<dbReference type="PROSITE" id="PS01229">
    <property type="entry name" value="COF_2"/>
    <property type="match status" value="1"/>
</dbReference>
<dbReference type="InterPro" id="IPR051014">
    <property type="entry name" value="Cation_Transport_ATPase_IB"/>
</dbReference>
<evidence type="ECO:0000256" key="10">
    <source>
        <dbReference type="RuleBase" id="RU362081"/>
    </source>
</evidence>
<dbReference type="GO" id="GO:0005886">
    <property type="term" value="C:plasma membrane"/>
    <property type="evidence" value="ECO:0007669"/>
    <property type="project" value="UniProtKB-SubCell"/>
</dbReference>
<dbReference type="InterPro" id="IPR008250">
    <property type="entry name" value="ATPase_P-typ_transduc_dom_A_sf"/>
</dbReference>
<dbReference type="PROSITE" id="PS00154">
    <property type="entry name" value="ATPASE_E1_E2"/>
    <property type="match status" value="1"/>
</dbReference>
<keyword evidence="10" id="KW-0547">Nucleotide-binding</keyword>
<dbReference type="InterPro" id="IPR036412">
    <property type="entry name" value="HAD-like_sf"/>
</dbReference>
<dbReference type="Gene3D" id="3.40.1110.10">
    <property type="entry name" value="Calcium-transporting ATPase, cytoplasmic domain N"/>
    <property type="match status" value="1"/>
</dbReference>
<gene>
    <name evidence="12" type="ORF">SHALO_2504</name>
</gene>
<dbReference type="Gene3D" id="2.70.150.10">
    <property type="entry name" value="Calcium-transporting ATPase, cytoplasmic transduction domain A"/>
    <property type="match status" value="1"/>
</dbReference>
<dbReference type="STRING" id="1193502.SHALO_2504"/>
<dbReference type="GO" id="GO:0046872">
    <property type="term" value="F:metal ion binding"/>
    <property type="evidence" value="ECO:0007669"/>
    <property type="project" value="UniProtKB-KW"/>
</dbReference>
<dbReference type="InterPro" id="IPR018303">
    <property type="entry name" value="ATPase_P-typ_P_site"/>
</dbReference>
<dbReference type="AlphaFoldDB" id="A0A1D7TMQ1"/>
<evidence type="ECO:0000256" key="7">
    <source>
        <dbReference type="ARBA" id="ARBA00023136"/>
    </source>
</evidence>
<dbReference type="PATRIC" id="fig|1193502.14.peg.2536"/>
<evidence type="ECO:0000256" key="9">
    <source>
        <dbReference type="ARBA" id="ARBA00047308"/>
    </source>
</evidence>
<dbReference type="GO" id="GO:0016887">
    <property type="term" value="F:ATP hydrolysis activity"/>
    <property type="evidence" value="ECO:0007669"/>
    <property type="project" value="InterPro"/>
</dbReference>
<evidence type="ECO:0000256" key="4">
    <source>
        <dbReference type="ARBA" id="ARBA00022692"/>
    </source>
</evidence>
<sequence length="699" mass="76137">MHKTRLIHQTSQRLRYVTPALKQINAHALANDLKKIEGVREVRVNAKIGSVVFEGEHLDEKALLKHLQQLDIGHYQICDASINACFNDHDEAPSMKGIVRSGMALAFQPFIPQPRLKLAVSTLASIPLLKEGLFELFSEGLTSKVLEAMAVGVSLARSDYSAANSTNLMLEIGEYIEETTVHKSDDLIKELAKPNVEAAWIEVEEKGKRTEKRISTAEVKVGDIVIVGAGDTIPIDGHIIDGMASINQVSMTGEAEPVKKERGGRVISGTIVESGRIRIWAEQVGDDTATQRIRHYIKSSLDEKSAIGLKATHLADKLVPITLGMAGLSYLIRRDMASVAAVLQADYSCALKLATPVAFKNSLSIAGHHGILIKGAKALEALSHVDTFIFDKTGTLTHGELEVVEIYSFDKEWSKDAILNLTASAEEHYFHPVAEAVVKAAKERGFVHMHHDEVEFIVAHGVRTQINGKEAIIGSRHFLEEDEQVSFSEHEAKIEKCLENGKILLYIAYDNKLLGTIGMIDRVRANAKEALLKLRKLGAKEIVMLTGDVEDKAQALAKELGIDTVYARLLPTDKSNIVQALKESGKHVAFIGDGINDAPALMNANVGISMYKGADIAKATADISLLKDDIDAVVEAKILANKTMARIQSNFNATVGINSFILMGAAVGLLSPVKTAFLHNGTTIGLLLNSMQKIRIEKS</sequence>
<evidence type="ECO:0000256" key="3">
    <source>
        <dbReference type="ARBA" id="ARBA00006024"/>
    </source>
</evidence>
<evidence type="ECO:0000259" key="11">
    <source>
        <dbReference type="Pfam" id="PF00122"/>
    </source>
</evidence>
<dbReference type="SUPFAM" id="SSF56784">
    <property type="entry name" value="HAD-like"/>
    <property type="match status" value="1"/>
</dbReference>
<dbReference type="EC" id="7.2.2.12" evidence="8"/>
<dbReference type="NCBIfam" id="TIGR01525">
    <property type="entry name" value="ATPase-IB_hvy"/>
    <property type="match status" value="1"/>
</dbReference>
<proteinExistence type="inferred from homology"/>
<dbReference type="PRINTS" id="PR00119">
    <property type="entry name" value="CATATPASE"/>
</dbReference>
<dbReference type="Gene3D" id="3.40.50.1000">
    <property type="entry name" value="HAD superfamily/HAD-like"/>
    <property type="match status" value="1"/>
</dbReference>
<dbReference type="SUPFAM" id="SSF81653">
    <property type="entry name" value="Calcium ATPase, transduction domain A"/>
    <property type="match status" value="1"/>
</dbReference>
<dbReference type="SFLD" id="SFLDG00002">
    <property type="entry name" value="C1.7:_P-type_atpase_like"/>
    <property type="match status" value="1"/>
</dbReference>
<evidence type="ECO:0000256" key="8">
    <source>
        <dbReference type="ARBA" id="ARBA00039097"/>
    </source>
</evidence>
<keyword evidence="6" id="KW-1133">Transmembrane helix</keyword>
<feature type="domain" description="P-type ATPase A" evidence="11">
    <location>
        <begin position="209"/>
        <end position="295"/>
    </location>
</feature>
<keyword evidence="5" id="KW-1278">Translocase</keyword>
<dbReference type="SFLD" id="SFLDS00003">
    <property type="entry name" value="Haloacid_Dehalogenase"/>
    <property type="match status" value="1"/>
</dbReference>
<evidence type="ECO:0000256" key="5">
    <source>
        <dbReference type="ARBA" id="ARBA00022967"/>
    </source>
</evidence>
<keyword evidence="10" id="KW-0067">ATP-binding</keyword>
<dbReference type="KEGG" id="shal:SHALO_2504"/>
<keyword evidence="13" id="KW-1185">Reference proteome</keyword>
<comment type="catalytic activity">
    <reaction evidence="9">
        <text>Zn(2+)(in) + ATP + H2O = Zn(2+)(out) + ADP + phosphate + H(+)</text>
        <dbReference type="Rhea" id="RHEA:20621"/>
        <dbReference type="ChEBI" id="CHEBI:15377"/>
        <dbReference type="ChEBI" id="CHEBI:15378"/>
        <dbReference type="ChEBI" id="CHEBI:29105"/>
        <dbReference type="ChEBI" id="CHEBI:30616"/>
        <dbReference type="ChEBI" id="CHEBI:43474"/>
        <dbReference type="ChEBI" id="CHEBI:456216"/>
        <dbReference type="EC" id="7.2.2.12"/>
    </reaction>
</comment>
<dbReference type="GO" id="GO:0030313">
    <property type="term" value="C:cell envelope"/>
    <property type="evidence" value="ECO:0007669"/>
    <property type="project" value="UniProtKB-SubCell"/>
</dbReference>
<dbReference type="GO" id="GO:0015086">
    <property type="term" value="F:cadmium ion transmembrane transporter activity"/>
    <property type="evidence" value="ECO:0007669"/>
    <property type="project" value="TreeGrafter"/>
</dbReference>
<dbReference type="EMBL" id="CP017111">
    <property type="protein sequence ID" value="AOO66263.1"/>
    <property type="molecule type" value="Genomic_DNA"/>
</dbReference>
<dbReference type="NCBIfam" id="TIGR01494">
    <property type="entry name" value="ATPase_P-type"/>
    <property type="match status" value="1"/>
</dbReference>
<dbReference type="PANTHER" id="PTHR48085">
    <property type="entry name" value="CADMIUM/ZINC-TRANSPORTING ATPASE HMA2-RELATED"/>
    <property type="match status" value="1"/>
</dbReference>
<dbReference type="SFLD" id="SFLDF00027">
    <property type="entry name" value="p-type_atpase"/>
    <property type="match status" value="1"/>
</dbReference>
<dbReference type="Proteomes" id="UP000094609">
    <property type="component" value="Chromosome"/>
</dbReference>
<accession>A0A1D7TMQ1</accession>
<dbReference type="PANTHER" id="PTHR48085:SF5">
    <property type="entry name" value="CADMIUM_ZINC-TRANSPORTING ATPASE HMA4-RELATED"/>
    <property type="match status" value="1"/>
</dbReference>
<dbReference type="InterPro" id="IPR023214">
    <property type="entry name" value="HAD_sf"/>
</dbReference>
<dbReference type="InterPro" id="IPR044492">
    <property type="entry name" value="P_typ_ATPase_HD_dom"/>
</dbReference>
<name>A0A1D7TMQ1_9BACT</name>
<dbReference type="InterPro" id="IPR023299">
    <property type="entry name" value="ATPase_P-typ_cyto_dom_N"/>
</dbReference>
<dbReference type="InterPro" id="IPR059000">
    <property type="entry name" value="ATPase_P-type_domA"/>
</dbReference>
<dbReference type="RefSeq" id="WP_069478817.1">
    <property type="nucleotide sequence ID" value="NZ_CP017111.1"/>
</dbReference>
<comment type="subcellular location">
    <subcellularLocation>
        <location evidence="1">Cell envelope</location>
    </subcellularLocation>
    <subcellularLocation>
        <location evidence="10">Cell membrane</location>
    </subcellularLocation>
    <subcellularLocation>
        <location evidence="2">Membrane</location>
    </subcellularLocation>
</comment>
<evidence type="ECO:0000313" key="13">
    <source>
        <dbReference type="Proteomes" id="UP000094609"/>
    </source>
</evidence>
<evidence type="ECO:0000256" key="2">
    <source>
        <dbReference type="ARBA" id="ARBA00004370"/>
    </source>
</evidence>
<evidence type="ECO:0000256" key="6">
    <source>
        <dbReference type="ARBA" id="ARBA00022989"/>
    </source>
</evidence>
<dbReference type="InterPro" id="IPR001757">
    <property type="entry name" value="P_typ_ATPase"/>
</dbReference>
<evidence type="ECO:0000313" key="12">
    <source>
        <dbReference type="EMBL" id="AOO66263.1"/>
    </source>
</evidence>
<reference evidence="13" key="1">
    <citation type="submission" date="2016-08" db="EMBL/GenBank/DDBJ databases">
        <title>Complete genome sequence of the organohalide-respiring Epsilonproteobacterium Sulfurospirillum halorespirans.</title>
        <authorList>
            <person name="Goris T."/>
            <person name="Zimmermann J."/>
            <person name="Schenz B."/>
            <person name="Lemos M."/>
            <person name="Hackermueller J."/>
            <person name="Diekert G."/>
        </authorList>
    </citation>
    <scope>NUCLEOTIDE SEQUENCE [LARGE SCALE GENOMIC DNA]</scope>
    <source>
        <strain>DSM 13726</strain>
        <strain evidence="13">PCE-M2</strain>
    </source>
</reference>
<keyword evidence="7" id="KW-0472">Membrane</keyword>